<sequence>MPRITNDPSLEVCLSFEGPEWGYLCQIMINTHQGPQPLTTEEAVQDLKGTWAQEHNQRVAAWAAQMEQDNAKVEEVACQALEEEEGQHAQKERETEEQRREAERKKPKLNNFDDNRAVDSWIEPGPSEYALNKINMLEYVELNYFTKHGCTEATRESDQSTGNKAFVTTQVEDTLSIRPTTAHRAAKNIRKDEDLSWSEMLFAKTTMLECIANSGVWSDRHALSLASFFVALESRVRRQWFKALKLNRGFNLEIIKDDLMRSYTEIINDKERDKEVAKEIEVVHVVQTTSCVT</sequence>
<feature type="region of interest" description="Disordered" evidence="1">
    <location>
        <begin position="83"/>
        <end position="111"/>
    </location>
</feature>
<organism evidence="2 3">
    <name type="scientific">Russula ochroleuca</name>
    <dbReference type="NCBI Taxonomy" id="152965"/>
    <lineage>
        <taxon>Eukaryota</taxon>
        <taxon>Fungi</taxon>
        <taxon>Dikarya</taxon>
        <taxon>Basidiomycota</taxon>
        <taxon>Agaricomycotina</taxon>
        <taxon>Agaricomycetes</taxon>
        <taxon>Russulales</taxon>
        <taxon>Russulaceae</taxon>
        <taxon>Russula</taxon>
    </lineage>
</organism>
<dbReference type="EMBL" id="WHVB01000004">
    <property type="protein sequence ID" value="KAF8483961.1"/>
    <property type="molecule type" value="Genomic_DNA"/>
</dbReference>
<protein>
    <submittedName>
        <fullName evidence="2">Uncharacterized protein</fullName>
    </submittedName>
</protein>
<feature type="compositionally biased region" description="Basic and acidic residues" evidence="1">
    <location>
        <begin position="86"/>
        <end position="104"/>
    </location>
</feature>
<evidence type="ECO:0000313" key="3">
    <source>
        <dbReference type="Proteomes" id="UP000759537"/>
    </source>
</evidence>
<proteinExistence type="predicted"/>
<reference evidence="2" key="1">
    <citation type="submission" date="2019-10" db="EMBL/GenBank/DDBJ databases">
        <authorList>
            <consortium name="DOE Joint Genome Institute"/>
            <person name="Kuo A."/>
            <person name="Miyauchi S."/>
            <person name="Kiss E."/>
            <person name="Drula E."/>
            <person name="Kohler A."/>
            <person name="Sanchez-Garcia M."/>
            <person name="Andreopoulos B."/>
            <person name="Barry K.W."/>
            <person name="Bonito G."/>
            <person name="Buee M."/>
            <person name="Carver A."/>
            <person name="Chen C."/>
            <person name="Cichocki N."/>
            <person name="Clum A."/>
            <person name="Culley D."/>
            <person name="Crous P.W."/>
            <person name="Fauchery L."/>
            <person name="Girlanda M."/>
            <person name="Hayes R."/>
            <person name="Keri Z."/>
            <person name="LaButti K."/>
            <person name="Lipzen A."/>
            <person name="Lombard V."/>
            <person name="Magnuson J."/>
            <person name="Maillard F."/>
            <person name="Morin E."/>
            <person name="Murat C."/>
            <person name="Nolan M."/>
            <person name="Ohm R."/>
            <person name="Pangilinan J."/>
            <person name="Pereira M."/>
            <person name="Perotto S."/>
            <person name="Peter M."/>
            <person name="Riley R."/>
            <person name="Sitrit Y."/>
            <person name="Stielow B."/>
            <person name="Szollosi G."/>
            <person name="Zifcakova L."/>
            <person name="Stursova M."/>
            <person name="Spatafora J.W."/>
            <person name="Tedersoo L."/>
            <person name="Vaario L.-M."/>
            <person name="Yamada A."/>
            <person name="Yan M."/>
            <person name="Wang P."/>
            <person name="Xu J."/>
            <person name="Bruns T."/>
            <person name="Baldrian P."/>
            <person name="Vilgalys R."/>
            <person name="Henrissat B."/>
            <person name="Grigoriev I.V."/>
            <person name="Hibbett D."/>
            <person name="Nagy L.G."/>
            <person name="Martin F.M."/>
        </authorList>
    </citation>
    <scope>NUCLEOTIDE SEQUENCE</scope>
    <source>
        <strain evidence="2">Prilba</strain>
    </source>
</reference>
<reference evidence="2" key="2">
    <citation type="journal article" date="2020" name="Nat. Commun.">
        <title>Large-scale genome sequencing of mycorrhizal fungi provides insights into the early evolution of symbiotic traits.</title>
        <authorList>
            <person name="Miyauchi S."/>
            <person name="Kiss E."/>
            <person name="Kuo A."/>
            <person name="Drula E."/>
            <person name="Kohler A."/>
            <person name="Sanchez-Garcia M."/>
            <person name="Morin E."/>
            <person name="Andreopoulos B."/>
            <person name="Barry K.W."/>
            <person name="Bonito G."/>
            <person name="Buee M."/>
            <person name="Carver A."/>
            <person name="Chen C."/>
            <person name="Cichocki N."/>
            <person name="Clum A."/>
            <person name="Culley D."/>
            <person name="Crous P.W."/>
            <person name="Fauchery L."/>
            <person name="Girlanda M."/>
            <person name="Hayes R.D."/>
            <person name="Keri Z."/>
            <person name="LaButti K."/>
            <person name="Lipzen A."/>
            <person name="Lombard V."/>
            <person name="Magnuson J."/>
            <person name="Maillard F."/>
            <person name="Murat C."/>
            <person name="Nolan M."/>
            <person name="Ohm R.A."/>
            <person name="Pangilinan J."/>
            <person name="Pereira M.F."/>
            <person name="Perotto S."/>
            <person name="Peter M."/>
            <person name="Pfister S."/>
            <person name="Riley R."/>
            <person name="Sitrit Y."/>
            <person name="Stielow J.B."/>
            <person name="Szollosi G."/>
            <person name="Zifcakova L."/>
            <person name="Stursova M."/>
            <person name="Spatafora J.W."/>
            <person name="Tedersoo L."/>
            <person name="Vaario L.M."/>
            <person name="Yamada A."/>
            <person name="Yan M."/>
            <person name="Wang P."/>
            <person name="Xu J."/>
            <person name="Bruns T."/>
            <person name="Baldrian P."/>
            <person name="Vilgalys R."/>
            <person name="Dunand C."/>
            <person name="Henrissat B."/>
            <person name="Grigoriev I.V."/>
            <person name="Hibbett D."/>
            <person name="Nagy L.G."/>
            <person name="Martin F.M."/>
        </authorList>
    </citation>
    <scope>NUCLEOTIDE SEQUENCE</scope>
    <source>
        <strain evidence="2">Prilba</strain>
    </source>
</reference>
<accession>A0A9P5N1R2</accession>
<dbReference type="AlphaFoldDB" id="A0A9P5N1R2"/>
<evidence type="ECO:0000256" key="1">
    <source>
        <dbReference type="SAM" id="MobiDB-lite"/>
    </source>
</evidence>
<evidence type="ECO:0000313" key="2">
    <source>
        <dbReference type="EMBL" id="KAF8483961.1"/>
    </source>
</evidence>
<dbReference type="Proteomes" id="UP000759537">
    <property type="component" value="Unassembled WGS sequence"/>
</dbReference>
<name>A0A9P5N1R2_9AGAM</name>
<gene>
    <name evidence="2" type="ORF">DFH94DRAFT_680361</name>
</gene>
<keyword evidence="3" id="KW-1185">Reference proteome</keyword>
<comment type="caution">
    <text evidence="2">The sequence shown here is derived from an EMBL/GenBank/DDBJ whole genome shotgun (WGS) entry which is preliminary data.</text>
</comment>
<dbReference type="OrthoDB" id="2688210at2759"/>